<sequence length="321" mass="35423">MELHAGESQGVEPEELRGVAPSQDQPAAVEHRSGAADANGSDRAAHLLETNDTVDVEAYLARIGYRGSLEPTAATLRALTSAHTHTVPFENLAIQLGGAVHLDLHRLQAKLVYRGRGGYCHEQNPLFGAVLAQIGFPVEFRSARMLMGADESTIDAVGHTLLEVTADGKPWMVDVGVGNTGPLEPLPLVDGTHLHQGSWAYRLDRSPAGRWVLRLWRGDGWFTLYQFSDEPYYPADIRDHNYVAATHPDSPFVRHLVVDRNGSRERWSLVDRRLDIHRPGQPRTRHELPASEVPNVLASRFGLTLTPEESAQLVVLLDQRG</sequence>
<keyword evidence="5" id="KW-1185">Reference proteome</keyword>
<evidence type="ECO:0000256" key="3">
    <source>
        <dbReference type="SAM" id="MobiDB-lite"/>
    </source>
</evidence>
<evidence type="ECO:0000256" key="2">
    <source>
        <dbReference type="RuleBase" id="RU003452"/>
    </source>
</evidence>
<dbReference type="PANTHER" id="PTHR11786:SF0">
    <property type="entry name" value="ARYLAMINE N-ACETYLTRANSFERASE 4-RELATED"/>
    <property type="match status" value="1"/>
</dbReference>
<name>A0ABU2H879_9ACTN</name>
<dbReference type="RefSeq" id="WP_310913063.1">
    <property type="nucleotide sequence ID" value="NZ_JAVLVT010000006.1"/>
</dbReference>
<dbReference type="Pfam" id="PF00797">
    <property type="entry name" value="Acetyltransf_2"/>
    <property type="match status" value="1"/>
</dbReference>
<dbReference type="Gene3D" id="2.40.128.150">
    <property type="entry name" value="Cysteine proteinases"/>
    <property type="match status" value="1"/>
</dbReference>
<reference evidence="5" key="1">
    <citation type="submission" date="2023-07" db="EMBL/GenBank/DDBJ databases">
        <title>Novel species in the genus Lipingzhangella isolated from Sambhar Salt Lake.</title>
        <authorList>
            <person name="Jiya N."/>
            <person name="Kajale S."/>
            <person name="Sharma A."/>
        </authorList>
    </citation>
    <scope>NUCLEOTIDE SEQUENCE [LARGE SCALE GENOMIC DNA]</scope>
    <source>
        <strain evidence="5">LS1_29</strain>
    </source>
</reference>
<evidence type="ECO:0000256" key="1">
    <source>
        <dbReference type="ARBA" id="ARBA00006547"/>
    </source>
</evidence>
<comment type="similarity">
    <text evidence="1 2">Belongs to the arylamine N-acetyltransferase family.</text>
</comment>
<dbReference type="SUPFAM" id="SSF54001">
    <property type="entry name" value="Cysteine proteinases"/>
    <property type="match status" value="1"/>
</dbReference>
<evidence type="ECO:0000313" key="5">
    <source>
        <dbReference type="Proteomes" id="UP001250214"/>
    </source>
</evidence>
<dbReference type="PANTHER" id="PTHR11786">
    <property type="entry name" value="N-HYDROXYARYLAMINE O-ACETYLTRANSFERASE"/>
    <property type="match status" value="1"/>
</dbReference>
<dbReference type="PRINTS" id="PR01543">
    <property type="entry name" value="ANATRNSFRASE"/>
</dbReference>
<dbReference type="EMBL" id="JAVLVT010000006">
    <property type="protein sequence ID" value="MDS1271511.1"/>
    <property type="molecule type" value="Genomic_DNA"/>
</dbReference>
<dbReference type="Proteomes" id="UP001250214">
    <property type="component" value="Unassembled WGS sequence"/>
</dbReference>
<feature type="region of interest" description="Disordered" evidence="3">
    <location>
        <begin position="1"/>
        <end position="38"/>
    </location>
</feature>
<comment type="caution">
    <text evidence="4">The sequence shown here is derived from an EMBL/GenBank/DDBJ whole genome shotgun (WGS) entry which is preliminary data.</text>
</comment>
<gene>
    <name evidence="4" type="ORF">RIF23_14525</name>
</gene>
<protein>
    <submittedName>
        <fullName evidence="4">Arylamine N-acetyltransferase</fullName>
    </submittedName>
</protein>
<dbReference type="Gene3D" id="3.30.2140.10">
    <property type="entry name" value="Arylamine N-acetyltransferase"/>
    <property type="match status" value="1"/>
</dbReference>
<proteinExistence type="inferred from homology"/>
<accession>A0ABU2H879</accession>
<evidence type="ECO:0000313" key="4">
    <source>
        <dbReference type="EMBL" id="MDS1271511.1"/>
    </source>
</evidence>
<dbReference type="InterPro" id="IPR038765">
    <property type="entry name" value="Papain-like_cys_pep_sf"/>
</dbReference>
<organism evidence="4 5">
    <name type="scientific">Lipingzhangella rawalii</name>
    <dbReference type="NCBI Taxonomy" id="2055835"/>
    <lineage>
        <taxon>Bacteria</taxon>
        <taxon>Bacillati</taxon>
        <taxon>Actinomycetota</taxon>
        <taxon>Actinomycetes</taxon>
        <taxon>Streptosporangiales</taxon>
        <taxon>Nocardiopsidaceae</taxon>
        <taxon>Lipingzhangella</taxon>
    </lineage>
</organism>
<dbReference type="InterPro" id="IPR001447">
    <property type="entry name" value="Arylamine_N-AcTrfase"/>
</dbReference>